<dbReference type="EMBL" id="DF237101">
    <property type="protein sequence ID" value="GAQ83548.1"/>
    <property type="molecule type" value="Genomic_DNA"/>
</dbReference>
<dbReference type="OrthoDB" id="1877448at2759"/>
<organism evidence="2 3">
    <name type="scientific">Klebsormidium nitens</name>
    <name type="common">Green alga</name>
    <name type="synonym">Ulothrix nitens</name>
    <dbReference type="NCBI Taxonomy" id="105231"/>
    <lineage>
        <taxon>Eukaryota</taxon>
        <taxon>Viridiplantae</taxon>
        <taxon>Streptophyta</taxon>
        <taxon>Klebsormidiophyceae</taxon>
        <taxon>Klebsormidiales</taxon>
        <taxon>Klebsormidiaceae</taxon>
        <taxon>Klebsormidium</taxon>
    </lineage>
</organism>
<dbReference type="NCBIfam" id="TIGR03492">
    <property type="entry name" value="lipid-A-disaccharide synthase-related protein"/>
    <property type="match status" value="1"/>
</dbReference>
<dbReference type="STRING" id="105231.A0A1Y1I614"/>
<evidence type="ECO:0000313" key="3">
    <source>
        <dbReference type="Proteomes" id="UP000054558"/>
    </source>
</evidence>
<feature type="compositionally biased region" description="Polar residues" evidence="1">
    <location>
        <begin position="495"/>
        <end position="512"/>
    </location>
</feature>
<reference evidence="2 3" key="1">
    <citation type="journal article" date="2014" name="Nat. Commun.">
        <title>Klebsormidium flaccidum genome reveals primary factors for plant terrestrial adaptation.</title>
        <authorList>
            <person name="Hori K."/>
            <person name="Maruyama F."/>
            <person name="Fujisawa T."/>
            <person name="Togashi T."/>
            <person name="Yamamoto N."/>
            <person name="Seo M."/>
            <person name="Sato S."/>
            <person name="Yamada T."/>
            <person name="Mori H."/>
            <person name="Tajima N."/>
            <person name="Moriyama T."/>
            <person name="Ikeuchi M."/>
            <person name="Watanabe M."/>
            <person name="Wada H."/>
            <person name="Kobayashi K."/>
            <person name="Saito M."/>
            <person name="Masuda T."/>
            <person name="Sasaki-Sekimoto Y."/>
            <person name="Mashiguchi K."/>
            <person name="Awai K."/>
            <person name="Shimojima M."/>
            <person name="Masuda S."/>
            <person name="Iwai M."/>
            <person name="Nobusawa T."/>
            <person name="Narise T."/>
            <person name="Kondo S."/>
            <person name="Saito H."/>
            <person name="Sato R."/>
            <person name="Murakawa M."/>
            <person name="Ihara Y."/>
            <person name="Oshima-Yamada Y."/>
            <person name="Ohtaka K."/>
            <person name="Satoh M."/>
            <person name="Sonobe K."/>
            <person name="Ishii M."/>
            <person name="Ohtani R."/>
            <person name="Kanamori-Sato M."/>
            <person name="Honoki R."/>
            <person name="Miyazaki D."/>
            <person name="Mochizuki H."/>
            <person name="Umetsu J."/>
            <person name="Higashi K."/>
            <person name="Shibata D."/>
            <person name="Kamiya Y."/>
            <person name="Sato N."/>
            <person name="Nakamura Y."/>
            <person name="Tabata S."/>
            <person name="Ida S."/>
            <person name="Kurokawa K."/>
            <person name="Ohta H."/>
        </authorList>
    </citation>
    <scope>NUCLEOTIDE SEQUENCE [LARGE SCALE GENOMIC DNA]</scope>
    <source>
        <strain evidence="2 3">NIES-2285</strain>
    </source>
</reference>
<feature type="region of interest" description="Disordered" evidence="1">
    <location>
        <begin position="418"/>
        <end position="538"/>
    </location>
</feature>
<evidence type="ECO:0008006" key="4">
    <source>
        <dbReference type="Google" id="ProtNLM"/>
    </source>
</evidence>
<protein>
    <recommendedName>
        <fullName evidence="4">Lipid-A-disaccharide synthase</fullName>
    </recommendedName>
</protein>
<sequence length="706" mass="76414">MAVATTRFQPCSSTSHLVLIQSLAASHCWEESSFTSRKIQSGWLQFSSSRTNTDWFRSKSKPIRAARKVKVNAAAAGADCSSRREARAPALDSQGVPVQTRRLLCLSNGHGEDAIAVAILKALKELAEEEDQPLSIEALPLVGLGGAYVRAGIRTIGPAQMMPSGGFLYMDRKQIVGDLQAGLMALTWEQLTTLVKWTQAESTERATSALLAVGDVLPLAMAWVASKYEKTRREKDKGGRLVPYAFVGTAKSEFYVKELDGRKLVPEKRDAVEKLLSPACVHLPWERALMSADECAFTAPRDALTGEVLRTLLPDGVKRRVLDLGNPMMDDLAPTGALDGVLAGYEGFRRVAIMPGSRPPEVHRNFDTLLSAADSVAQSSPHERFLFLAPVVPSLEVRPFTDALARNGWQRAEEPLELPEISGACESPTEPLVDASDESLERGNGGPLQGGWSEDGTSENGVRTSVRFESASTLKESEQKNGNKVSARLREQAEHAQSSTQPSDGPSSTSQRPDAVECRDPKPTGSVSGPSLTRTQNEHLDDVVPEPFAADGGGWPEPSEGPVSSILFRKRGGDSAVLLVRGAFADCAQRAEAGLAMAGTATEQMVGLGKPVFTMPGGGPQFTFAFAEAQSRLLGHSVILCKSPSEVGPCFREIFFDERRLAEIREDGRQRMGQAGASKRIARAIWDRLLVENCTPELSEIMTRRH</sequence>
<evidence type="ECO:0000313" key="2">
    <source>
        <dbReference type="EMBL" id="GAQ83548.1"/>
    </source>
</evidence>
<name>A0A1Y1I614_KLENI</name>
<dbReference type="OMA" id="GSEWDPW"/>
<gene>
    <name evidence="2" type="ORF">KFL_001520180</name>
</gene>
<dbReference type="PANTHER" id="PTHR39517">
    <property type="entry name" value="SLL0192 PROTEIN"/>
    <property type="match status" value="1"/>
</dbReference>
<dbReference type="AlphaFoldDB" id="A0A1Y1I614"/>
<dbReference type="PANTHER" id="PTHR39517:SF1">
    <property type="entry name" value="LIPID-A-DISACCHARIDE SYNTHASE"/>
    <property type="match status" value="1"/>
</dbReference>
<accession>A0A1Y1I614</accession>
<keyword evidence="3" id="KW-1185">Reference proteome</keyword>
<feature type="compositionally biased region" description="Polar residues" evidence="1">
    <location>
        <begin position="525"/>
        <end position="535"/>
    </location>
</feature>
<dbReference type="Proteomes" id="UP000054558">
    <property type="component" value="Unassembled WGS sequence"/>
</dbReference>
<dbReference type="InterPro" id="IPR019994">
    <property type="entry name" value="Lipid-A-disac_synthase-rel_put"/>
</dbReference>
<proteinExistence type="predicted"/>
<evidence type="ECO:0000256" key="1">
    <source>
        <dbReference type="SAM" id="MobiDB-lite"/>
    </source>
</evidence>